<organism evidence="3 4">
    <name type="scientific">Actinomadura gamaensis</name>
    <dbReference type="NCBI Taxonomy" id="1763541"/>
    <lineage>
        <taxon>Bacteria</taxon>
        <taxon>Bacillati</taxon>
        <taxon>Actinomycetota</taxon>
        <taxon>Actinomycetes</taxon>
        <taxon>Streptosporangiales</taxon>
        <taxon>Thermomonosporaceae</taxon>
        <taxon>Actinomadura</taxon>
    </lineage>
</organism>
<comment type="caution">
    <text evidence="3">The sequence shown here is derived from an EMBL/GenBank/DDBJ whole genome shotgun (WGS) entry which is preliminary data.</text>
</comment>
<feature type="transmembrane region" description="Helical" evidence="1">
    <location>
        <begin position="6"/>
        <end position="26"/>
    </location>
</feature>
<keyword evidence="1" id="KW-1133">Transmembrane helix</keyword>
<keyword evidence="4" id="KW-1185">Reference proteome</keyword>
<dbReference type="Proteomes" id="UP001595872">
    <property type="component" value="Unassembled WGS sequence"/>
</dbReference>
<dbReference type="InterPro" id="IPR036249">
    <property type="entry name" value="Thioredoxin-like_sf"/>
</dbReference>
<accession>A0ABV9UA80</accession>
<dbReference type="EC" id="1.11.1.24" evidence="3"/>
<gene>
    <name evidence="3" type="ORF">ACFPCY_34705</name>
</gene>
<keyword evidence="1" id="KW-0812">Transmembrane</keyword>
<dbReference type="RefSeq" id="WP_378262460.1">
    <property type="nucleotide sequence ID" value="NZ_JBHSIT010000012.1"/>
</dbReference>
<proteinExistence type="predicted"/>
<evidence type="ECO:0000313" key="4">
    <source>
        <dbReference type="Proteomes" id="UP001595872"/>
    </source>
</evidence>
<dbReference type="InterPro" id="IPR013766">
    <property type="entry name" value="Thioredoxin_domain"/>
</dbReference>
<dbReference type="SUPFAM" id="SSF52833">
    <property type="entry name" value="Thioredoxin-like"/>
    <property type="match status" value="1"/>
</dbReference>
<protein>
    <submittedName>
        <fullName evidence="3">Peroxiredoxin family protein</fullName>
        <ecNumber evidence="3">1.11.1.24</ecNumber>
    </submittedName>
</protein>
<dbReference type="EMBL" id="JBHSIT010000012">
    <property type="protein sequence ID" value="MFC4912495.1"/>
    <property type="molecule type" value="Genomic_DNA"/>
</dbReference>
<evidence type="ECO:0000256" key="1">
    <source>
        <dbReference type="SAM" id="Phobius"/>
    </source>
</evidence>
<dbReference type="PROSITE" id="PS51352">
    <property type="entry name" value="THIOREDOXIN_2"/>
    <property type="match status" value="1"/>
</dbReference>
<dbReference type="Gene3D" id="3.40.30.10">
    <property type="entry name" value="Glutaredoxin"/>
    <property type="match status" value="1"/>
</dbReference>
<name>A0ABV9UA80_9ACTN</name>
<sequence length="189" mass="19426">MPFVVAAVVLFGALSVLNLLLTVGILRRMRADAAAGGPRTNPGPGDLFTLKPGSPVGDFSAVTTDGDPVTRETAAGVVAFFSANCEGCHVLLPSFVERARTLGRGNVLAVVGGDEPDTVAALEPVARVIRAELDGGPVAHAFQNTWTPALYLLGEDGRVAGTGARLDELPLHVLPPHVQPGRPVPAAGN</sequence>
<reference evidence="4" key="1">
    <citation type="journal article" date="2019" name="Int. J. Syst. Evol. Microbiol.">
        <title>The Global Catalogue of Microorganisms (GCM) 10K type strain sequencing project: providing services to taxonomists for standard genome sequencing and annotation.</title>
        <authorList>
            <consortium name="The Broad Institute Genomics Platform"/>
            <consortium name="The Broad Institute Genome Sequencing Center for Infectious Disease"/>
            <person name="Wu L."/>
            <person name="Ma J."/>
        </authorList>
    </citation>
    <scope>NUCLEOTIDE SEQUENCE [LARGE SCALE GENOMIC DNA]</scope>
    <source>
        <strain evidence="4">KLKA75</strain>
    </source>
</reference>
<evidence type="ECO:0000313" key="3">
    <source>
        <dbReference type="EMBL" id="MFC4912495.1"/>
    </source>
</evidence>
<keyword evidence="1" id="KW-0472">Membrane</keyword>
<feature type="domain" description="Thioredoxin" evidence="2">
    <location>
        <begin position="50"/>
        <end position="189"/>
    </location>
</feature>
<keyword evidence="3" id="KW-0575">Peroxidase</keyword>
<evidence type="ECO:0000259" key="2">
    <source>
        <dbReference type="PROSITE" id="PS51352"/>
    </source>
</evidence>
<keyword evidence="3" id="KW-0560">Oxidoreductase</keyword>
<dbReference type="GO" id="GO:0140824">
    <property type="term" value="F:thioredoxin-dependent peroxiredoxin activity"/>
    <property type="evidence" value="ECO:0007669"/>
    <property type="project" value="UniProtKB-EC"/>
</dbReference>